<dbReference type="SMART" id="SM00470">
    <property type="entry name" value="ParB"/>
    <property type="match status" value="1"/>
</dbReference>
<dbReference type="EMBL" id="BAAAQM010000031">
    <property type="protein sequence ID" value="GAA1983184.1"/>
    <property type="molecule type" value="Genomic_DNA"/>
</dbReference>
<feature type="region of interest" description="Disordered" evidence="1">
    <location>
        <begin position="29"/>
        <end position="50"/>
    </location>
</feature>
<proteinExistence type="predicted"/>
<dbReference type="SUPFAM" id="SSF110849">
    <property type="entry name" value="ParB/Sulfiredoxin"/>
    <property type="match status" value="1"/>
</dbReference>
<dbReference type="RefSeq" id="WP_344659640.1">
    <property type="nucleotide sequence ID" value="NZ_BAAAQM010000031.1"/>
</dbReference>
<feature type="domain" description="ParB-like N-terminal" evidence="2">
    <location>
        <begin position="58"/>
        <end position="142"/>
    </location>
</feature>
<protein>
    <submittedName>
        <fullName evidence="3">ParB N-terminal domain-containing protein</fullName>
    </submittedName>
</protein>
<organism evidence="3 4">
    <name type="scientific">Catenulispora subtropica</name>
    <dbReference type="NCBI Taxonomy" id="450798"/>
    <lineage>
        <taxon>Bacteria</taxon>
        <taxon>Bacillati</taxon>
        <taxon>Actinomycetota</taxon>
        <taxon>Actinomycetes</taxon>
        <taxon>Catenulisporales</taxon>
        <taxon>Catenulisporaceae</taxon>
        <taxon>Catenulispora</taxon>
    </lineage>
</organism>
<evidence type="ECO:0000313" key="3">
    <source>
        <dbReference type="EMBL" id="GAA1983184.1"/>
    </source>
</evidence>
<dbReference type="InterPro" id="IPR003115">
    <property type="entry name" value="ParB_N"/>
</dbReference>
<dbReference type="InterPro" id="IPR036086">
    <property type="entry name" value="ParB/Sulfiredoxin_sf"/>
</dbReference>
<reference evidence="4" key="1">
    <citation type="journal article" date="2019" name="Int. J. Syst. Evol. Microbiol.">
        <title>The Global Catalogue of Microorganisms (GCM) 10K type strain sequencing project: providing services to taxonomists for standard genome sequencing and annotation.</title>
        <authorList>
            <consortium name="The Broad Institute Genomics Platform"/>
            <consortium name="The Broad Institute Genome Sequencing Center for Infectious Disease"/>
            <person name="Wu L."/>
            <person name="Ma J."/>
        </authorList>
    </citation>
    <scope>NUCLEOTIDE SEQUENCE [LARGE SCALE GENOMIC DNA]</scope>
    <source>
        <strain evidence="4">JCM 16013</strain>
    </source>
</reference>
<gene>
    <name evidence="3" type="ORF">GCM10009838_51040</name>
</gene>
<evidence type="ECO:0000256" key="1">
    <source>
        <dbReference type="SAM" id="MobiDB-lite"/>
    </source>
</evidence>
<comment type="caution">
    <text evidence="3">The sequence shown here is derived from an EMBL/GenBank/DDBJ whole genome shotgun (WGS) entry which is preliminary data.</text>
</comment>
<sequence length="378" mass="40145">MTIRVGSATEGFQTLNRTSTVRLHNRAGTAHGEHYGFPGRTTGPGGQTDDPLSGAPAFSVGIHAVGEGDSARTGGLDERHVQTLAEIDGPFPPIVLHAATMRVVDGAHRLAAAERRGDTHIAAVYFHGTREEAFRVGVSANTAHGLPLSRAERRSAALRIIGSHPHLSDRAIAESAGLSHTTVAKIRKAALADGAHTGGDTPRVGADGRVRPLSVADGRLAAGMIIAQRPEASLRTVAREAGISVGTARDVRLRVLEGRSPLPPREARKQATFAKERGAVADPPPQVVDAGVMFASLRRDPMLRYTDSGRLLLRWLDQSMATMTRWNEVEGQIPGHCVDKIVKIARECSRFWATIADQAAHVDAETGAMGRDATSLSA</sequence>
<keyword evidence="4" id="KW-1185">Reference proteome</keyword>
<name>A0ABP5DMU2_9ACTN</name>
<accession>A0ABP5DMU2</accession>
<dbReference type="Proteomes" id="UP001499854">
    <property type="component" value="Unassembled WGS sequence"/>
</dbReference>
<evidence type="ECO:0000313" key="4">
    <source>
        <dbReference type="Proteomes" id="UP001499854"/>
    </source>
</evidence>
<evidence type="ECO:0000259" key="2">
    <source>
        <dbReference type="SMART" id="SM00470"/>
    </source>
</evidence>